<dbReference type="AlphaFoldDB" id="A0A4Y7KDC5"/>
<organism evidence="1 2">
    <name type="scientific">Papaver somniferum</name>
    <name type="common">Opium poppy</name>
    <dbReference type="NCBI Taxonomy" id="3469"/>
    <lineage>
        <taxon>Eukaryota</taxon>
        <taxon>Viridiplantae</taxon>
        <taxon>Streptophyta</taxon>
        <taxon>Embryophyta</taxon>
        <taxon>Tracheophyta</taxon>
        <taxon>Spermatophyta</taxon>
        <taxon>Magnoliopsida</taxon>
        <taxon>Ranunculales</taxon>
        <taxon>Papaveraceae</taxon>
        <taxon>Papaveroideae</taxon>
        <taxon>Papaver</taxon>
    </lineage>
</organism>
<dbReference type="Gramene" id="RZC70836">
    <property type="protein sequence ID" value="RZC70836"/>
    <property type="gene ID" value="C5167_033991"/>
</dbReference>
<protein>
    <submittedName>
        <fullName evidence="1">Uncharacterized protein</fullName>
    </submittedName>
</protein>
<gene>
    <name evidence="1" type="ORF">C5167_033991</name>
</gene>
<keyword evidence="2" id="KW-1185">Reference proteome</keyword>
<dbReference type="Proteomes" id="UP000316621">
    <property type="component" value="Chromosome 7"/>
</dbReference>
<evidence type="ECO:0000313" key="1">
    <source>
        <dbReference type="EMBL" id="RZC70836.1"/>
    </source>
</evidence>
<proteinExistence type="predicted"/>
<reference evidence="1 2" key="1">
    <citation type="journal article" date="2018" name="Science">
        <title>The opium poppy genome and morphinan production.</title>
        <authorList>
            <person name="Guo L."/>
            <person name="Winzer T."/>
            <person name="Yang X."/>
            <person name="Li Y."/>
            <person name="Ning Z."/>
            <person name="He Z."/>
            <person name="Teodor R."/>
            <person name="Lu Y."/>
            <person name="Bowser T.A."/>
            <person name="Graham I.A."/>
            <person name="Ye K."/>
        </authorList>
    </citation>
    <scope>NUCLEOTIDE SEQUENCE [LARGE SCALE GENOMIC DNA]</scope>
    <source>
        <strain evidence="2">cv. HN1</strain>
        <tissue evidence="1">Leaves</tissue>
    </source>
</reference>
<evidence type="ECO:0000313" key="2">
    <source>
        <dbReference type="Proteomes" id="UP000316621"/>
    </source>
</evidence>
<sequence length="91" mass="10283">MKLLTIGFTNVINSTEMLSIFIPSFVYNNQSGMAYGTKKQLKKTVKFIIVPCKIPCSPQLFTHRSRNLNRSMAANADITSLPERYQIEIGI</sequence>
<accession>A0A4Y7KDC5</accession>
<name>A0A4Y7KDC5_PAPSO</name>
<dbReference type="EMBL" id="CM010721">
    <property type="protein sequence ID" value="RZC70836.1"/>
    <property type="molecule type" value="Genomic_DNA"/>
</dbReference>